<comment type="caution">
    <text evidence="1">The sequence shown here is derived from an EMBL/GenBank/DDBJ whole genome shotgun (WGS) entry which is preliminary data.</text>
</comment>
<keyword evidence="2" id="KW-1185">Reference proteome</keyword>
<dbReference type="AlphaFoldDB" id="A0AAV7JK39"/>
<proteinExistence type="predicted"/>
<dbReference type="EMBL" id="JAKMXF010000326">
    <property type="protein sequence ID" value="KAI6648740.1"/>
    <property type="molecule type" value="Genomic_DNA"/>
</dbReference>
<dbReference type="PANTHER" id="PTHR46114">
    <property type="entry name" value="APPLE DOMAIN-CONTAINING PROTEIN"/>
    <property type="match status" value="1"/>
</dbReference>
<name>A0AAV7JK39_9METZ</name>
<dbReference type="PANTHER" id="PTHR46114:SF1">
    <property type="entry name" value="ZAD DOMAIN-CONTAINING PROTEIN"/>
    <property type="match status" value="1"/>
</dbReference>
<reference evidence="1 2" key="1">
    <citation type="journal article" date="2023" name="BMC Biol.">
        <title>The compact genome of the sponge Oopsacas minuta (Hexactinellida) is lacking key metazoan core genes.</title>
        <authorList>
            <person name="Santini S."/>
            <person name="Schenkelaars Q."/>
            <person name="Jourda C."/>
            <person name="Duchesne M."/>
            <person name="Belahbib H."/>
            <person name="Rocher C."/>
            <person name="Selva M."/>
            <person name="Riesgo A."/>
            <person name="Vervoort M."/>
            <person name="Leys S.P."/>
            <person name="Kodjabachian L."/>
            <person name="Le Bivic A."/>
            <person name="Borchiellini C."/>
            <person name="Claverie J.M."/>
            <person name="Renard E."/>
        </authorList>
    </citation>
    <scope>NUCLEOTIDE SEQUENCE [LARGE SCALE GENOMIC DNA]</scope>
    <source>
        <strain evidence="1">SPO-2</strain>
    </source>
</reference>
<evidence type="ECO:0000313" key="1">
    <source>
        <dbReference type="EMBL" id="KAI6648740.1"/>
    </source>
</evidence>
<sequence>MLRDWTKGKQKGLPFAIPMVWREPQDHTTDCYFCMVNTKGVGKKSRQTLSYLSIPSAIRPVPHSDRLPPPIFSGFAFPNDEETKLEREEIVEMEYQKTDTESESEDSSCETGVTVQQFNQSELNDLVRDLDLPKQAAELLASRLKEKQVLDQSVKVSFFRKREELLLPYFSVENKLVYCNDIPGLLGQLGISSYDPGEWRLFLDSSKRSLKCVLLHNGNVYGDVPVGHSTVLKEQHDDIRIIMDLLGYHDHNWIICVDLKMVSFLLCQQKGYTKFPCYLCMWDSRAREKHWTQKEWSLRETFQAGMPNVTHDPIVSRDKIVFRPLHIKLGLMKQFVKALNPNNESFHHLVYTFPALSYDKSKQECLMDHRYVHLFATKTSFRK</sequence>
<protein>
    <submittedName>
        <fullName evidence="1">Uncharacterized protein</fullName>
    </submittedName>
</protein>
<organism evidence="1 2">
    <name type="scientific">Oopsacas minuta</name>
    <dbReference type="NCBI Taxonomy" id="111878"/>
    <lineage>
        <taxon>Eukaryota</taxon>
        <taxon>Metazoa</taxon>
        <taxon>Porifera</taxon>
        <taxon>Hexactinellida</taxon>
        <taxon>Hexasterophora</taxon>
        <taxon>Lyssacinosida</taxon>
        <taxon>Leucopsacidae</taxon>
        <taxon>Oopsacas</taxon>
    </lineage>
</organism>
<evidence type="ECO:0000313" key="2">
    <source>
        <dbReference type="Proteomes" id="UP001165289"/>
    </source>
</evidence>
<dbReference type="Proteomes" id="UP001165289">
    <property type="component" value="Unassembled WGS sequence"/>
</dbReference>
<gene>
    <name evidence="1" type="ORF">LOD99_7127</name>
</gene>
<accession>A0AAV7JK39</accession>